<sequence>MNGLVRGCDGDHSRPSRRLYLVHVHLAPHPSGAPLPMEAAAVITRAAPPETAILHATVHPSDGPVPAVGIFLESAAPELAESAARVAWWTAVGMQPHLAEWNLLSASVALAPGTAW</sequence>
<gene>
    <name evidence="1" type="ORF">A4E84_22045</name>
</gene>
<evidence type="ECO:0000313" key="1">
    <source>
        <dbReference type="EMBL" id="AMW11946.1"/>
    </source>
</evidence>
<proteinExistence type="predicted"/>
<accession>A0A143C379</accession>
<evidence type="ECO:0000313" key="2">
    <source>
        <dbReference type="Proteomes" id="UP000076096"/>
    </source>
</evidence>
<reference evidence="2" key="1">
    <citation type="submission" date="2016-04" db="EMBL/GenBank/DDBJ databases">
        <authorList>
            <person name="Zhang B."/>
        </authorList>
    </citation>
    <scope>NUCLEOTIDE SEQUENCE [LARGE SCALE GENOMIC DNA]</scope>
    <source>
        <strain evidence="2">S10</strain>
    </source>
</reference>
<organism evidence="1 2">
    <name type="scientific">Streptomyces qaidamensis</name>
    <dbReference type="NCBI Taxonomy" id="1783515"/>
    <lineage>
        <taxon>Bacteria</taxon>
        <taxon>Bacillati</taxon>
        <taxon>Actinomycetota</taxon>
        <taxon>Actinomycetes</taxon>
        <taxon>Kitasatosporales</taxon>
        <taxon>Streptomycetaceae</taxon>
        <taxon>Streptomyces</taxon>
        <taxon>Streptomyces aurantiacus group</taxon>
    </lineage>
</organism>
<dbReference type="STRING" id="1783515.A4E84_22045"/>
<dbReference type="KEGG" id="stsi:A4E84_22045"/>
<name>A0A143C379_9ACTN</name>
<keyword evidence="2" id="KW-1185">Reference proteome</keyword>
<dbReference type="Proteomes" id="UP000076096">
    <property type="component" value="Chromosome"/>
</dbReference>
<dbReference type="AlphaFoldDB" id="A0A143C379"/>
<protein>
    <submittedName>
        <fullName evidence="1">Uncharacterized protein</fullName>
    </submittedName>
</protein>
<dbReference type="EMBL" id="CP015098">
    <property type="protein sequence ID" value="AMW11946.1"/>
    <property type="molecule type" value="Genomic_DNA"/>
</dbReference>